<feature type="transmembrane region" description="Helical" evidence="2">
    <location>
        <begin position="69"/>
        <end position="88"/>
    </location>
</feature>
<reference evidence="3 4" key="1">
    <citation type="submission" date="2024-03" db="EMBL/GenBank/DDBJ databases">
        <title>Human intestinal bacterial collection.</title>
        <authorList>
            <person name="Pauvert C."/>
            <person name="Hitch T.C.A."/>
            <person name="Clavel T."/>
        </authorList>
    </citation>
    <scope>NUCLEOTIDE SEQUENCE [LARGE SCALE GENOMIC DNA]</scope>
    <source>
        <strain evidence="3 4">CLA-JM-H44</strain>
    </source>
</reference>
<feature type="region of interest" description="Disordered" evidence="1">
    <location>
        <begin position="242"/>
        <end position="295"/>
    </location>
</feature>
<evidence type="ECO:0000313" key="3">
    <source>
        <dbReference type="EMBL" id="MEQ2440918.1"/>
    </source>
</evidence>
<organism evidence="3 4">
    <name type="scientific">Solibaculum intestinale</name>
    <dbReference type="NCBI Taxonomy" id="3133165"/>
    <lineage>
        <taxon>Bacteria</taxon>
        <taxon>Bacillati</taxon>
        <taxon>Bacillota</taxon>
        <taxon>Clostridia</taxon>
        <taxon>Eubacteriales</taxon>
        <taxon>Oscillospiraceae</taxon>
        <taxon>Solibaculum</taxon>
    </lineage>
</organism>
<gene>
    <name evidence="3" type="ORF">WMO26_08785</name>
</gene>
<dbReference type="RefSeq" id="WP_349219699.1">
    <property type="nucleotide sequence ID" value="NZ_JBBMFD010000014.1"/>
</dbReference>
<feature type="transmembrane region" description="Helical" evidence="2">
    <location>
        <begin position="37"/>
        <end position="57"/>
    </location>
</feature>
<feature type="compositionally biased region" description="Low complexity" evidence="1">
    <location>
        <begin position="248"/>
        <end position="259"/>
    </location>
</feature>
<dbReference type="Proteomes" id="UP001489509">
    <property type="component" value="Unassembled WGS sequence"/>
</dbReference>
<evidence type="ECO:0000256" key="1">
    <source>
        <dbReference type="SAM" id="MobiDB-lite"/>
    </source>
</evidence>
<dbReference type="EMBL" id="JBBMFD010000014">
    <property type="protein sequence ID" value="MEQ2440918.1"/>
    <property type="molecule type" value="Genomic_DNA"/>
</dbReference>
<comment type="caution">
    <text evidence="3">The sequence shown here is derived from an EMBL/GenBank/DDBJ whole genome shotgun (WGS) entry which is preliminary data.</text>
</comment>
<keyword evidence="2" id="KW-0812">Transmembrane</keyword>
<evidence type="ECO:0000256" key="2">
    <source>
        <dbReference type="SAM" id="Phobius"/>
    </source>
</evidence>
<keyword evidence="2" id="KW-0472">Membrane</keyword>
<protein>
    <recommendedName>
        <fullName evidence="5">DUF5668 domain-containing protein</fullName>
    </recommendedName>
</protein>
<evidence type="ECO:0000313" key="4">
    <source>
        <dbReference type="Proteomes" id="UP001489509"/>
    </source>
</evidence>
<sequence length="295" mass="32956">MRRWRVGNISMAAILIVAGVLLLVSNFTDLNFGKAIAIGWPIIMILLGIEMLLYLYFSKDEKPRIQFDGLSIFFVCLILVGSLIAYGVTAVFQSDVTKVWLEERMDRYQYSVAVSDKIDASDATTLTLDDQSADVKIIPSNQLRVTRNITVRYNDKEACDQLLTLYRDNVKTVSEDGTMTITGGPSSMNYNMTGARLYVEYVVEKPDAVRLNLINYRGLSTLGDTVPNLYTGRYEDGRLTSYEELHNPSYGDSYDPYSSRPEDGNDSPQSDSSYSESSQLESSEPLDVSSLPAES</sequence>
<name>A0ABV1E0T6_9FIRM</name>
<keyword evidence="2" id="KW-1133">Transmembrane helix</keyword>
<accession>A0ABV1E0T6</accession>
<evidence type="ECO:0008006" key="5">
    <source>
        <dbReference type="Google" id="ProtNLM"/>
    </source>
</evidence>
<keyword evidence="4" id="KW-1185">Reference proteome</keyword>
<proteinExistence type="predicted"/>
<feature type="compositionally biased region" description="Low complexity" evidence="1">
    <location>
        <begin position="266"/>
        <end position="287"/>
    </location>
</feature>